<dbReference type="AlphaFoldDB" id="A0A0A8ZZR7"/>
<reference evidence="2" key="1">
    <citation type="submission" date="2014-09" db="EMBL/GenBank/DDBJ databases">
        <authorList>
            <person name="Magalhaes I.L.F."/>
            <person name="Oliveira U."/>
            <person name="Santos F.R."/>
            <person name="Vidigal T.H.D.A."/>
            <person name="Brescovit A.D."/>
            <person name="Santos A.J."/>
        </authorList>
    </citation>
    <scope>NUCLEOTIDE SEQUENCE</scope>
    <source>
        <tissue evidence="2">Shoot tissue taken approximately 20 cm above the soil surface</tissue>
    </source>
</reference>
<dbReference type="EMBL" id="GBRH01253559">
    <property type="protein sequence ID" value="JAD44336.1"/>
    <property type="molecule type" value="Transcribed_RNA"/>
</dbReference>
<name>A0A0A8ZZR7_ARUDO</name>
<feature type="transmembrane region" description="Helical" evidence="1">
    <location>
        <begin position="18"/>
        <end position="38"/>
    </location>
</feature>
<protein>
    <submittedName>
        <fullName evidence="2">Uncharacterized protein</fullName>
    </submittedName>
</protein>
<sequence>MRIFSCSLVMYSQKTKDFIVLTLFMYKLQFILNTYWILI</sequence>
<keyword evidence="1" id="KW-0812">Transmembrane</keyword>
<proteinExistence type="predicted"/>
<keyword evidence="1" id="KW-1133">Transmembrane helix</keyword>
<accession>A0A0A8ZZR7</accession>
<evidence type="ECO:0000313" key="2">
    <source>
        <dbReference type="EMBL" id="JAD44336.1"/>
    </source>
</evidence>
<evidence type="ECO:0000256" key="1">
    <source>
        <dbReference type="SAM" id="Phobius"/>
    </source>
</evidence>
<organism evidence="2">
    <name type="scientific">Arundo donax</name>
    <name type="common">Giant reed</name>
    <name type="synonym">Donax arundinaceus</name>
    <dbReference type="NCBI Taxonomy" id="35708"/>
    <lineage>
        <taxon>Eukaryota</taxon>
        <taxon>Viridiplantae</taxon>
        <taxon>Streptophyta</taxon>
        <taxon>Embryophyta</taxon>
        <taxon>Tracheophyta</taxon>
        <taxon>Spermatophyta</taxon>
        <taxon>Magnoliopsida</taxon>
        <taxon>Liliopsida</taxon>
        <taxon>Poales</taxon>
        <taxon>Poaceae</taxon>
        <taxon>PACMAD clade</taxon>
        <taxon>Arundinoideae</taxon>
        <taxon>Arundineae</taxon>
        <taxon>Arundo</taxon>
    </lineage>
</organism>
<reference evidence="2" key="2">
    <citation type="journal article" date="2015" name="Data Brief">
        <title>Shoot transcriptome of the giant reed, Arundo donax.</title>
        <authorList>
            <person name="Barrero R.A."/>
            <person name="Guerrero F.D."/>
            <person name="Moolhuijzen P."/>
            <person name="Goolsby J.A."/>
            <person name="Tidwell J."/>
            <person name="Bellgard S.E."/>
            <person name="Bellgard M.I."/>
        </authorList>
    </citation>
    <scope>NUCLEOTIDE SEQUENCE</scope>
    <source>
        <tissue evidence="2">Shoot tissue taken approximately 20 cm above the soil surface</tissue>
    </source>
</reference>
<keyword evidence="1" id="KW-0472">Membrane</keyword>